<evidence type="ECO:0000256" key="1">
    <source>
        <dbReference type="SAM" id="MobiDB-lite"/>
    </source>
</evidence>
<feature type="region of interest" description="Disordered" evidence="1">
    <location>
        <begin position="100"/>
        <end position="123"/>
    </location>
</feature>
<dbReference type="EMBL" id="JAUPFM010000001">
    <property type="protein sequence ID" value="KAK2862085.1"/>
    <property type="molecule type" value="Genomic_DNA"/>
</dbReference>
<keyword evidence="3" id="KW-1185">Reference proteome</keyword>
<accession>A0AA88TCR9</accession>
<sequence length="123" mass="13149">MALPVLGDFAAYLQHSKAVTQFAGSECVALRLALVWETGHPVQLAGCVHRSLPPHAADHLAAVQHRANGAKPDVTDSSTYGLTKKLLPVHCTSAWLNDGYGKRGNERRDGTEGPRLSLHCEAG</sequence>
<dbReference type="AlphaFoldDB" id="A0AA88TCR9"/>
<evidence type="ECO:0000313" key="2">
    <source>
        <dbReference type="EMBL" id="KAK2862085.1"/>
    </source>
</evidence>
<proteinExistence type="predicted"/>
<comment type="caution">
    <text evidence="2">The sequence shown here is derived from an EMBL/GenBank/DDBJ whole genome shotgun (WGS) entry which is preliminary data.</text>
</comment>
<evidence type="ECO:0000313" key="3">
    <source>
        <dbReference type="Proteomes" id="UP001187415"/>
    </source>
</evidence>
<gene>
    <name evidence="2" type="ORF">Q5P01_001618</name>
</gene>
<organism evidence="2 3">
    <name type="scientific">Channa striata</name>
    <name type="common">Snakehead murrel</name>
    <name type="synonym">Ophicephalus striatus</name>
    <dbReference type="NCBI Taxonomy" id="64152"/>
    <lineage>
        <taxon>Eukaryota</taxon>
        <taxon>Metazoa</taxon>
        <taxon>Chordata</taxon>
        <taxon>Craniata</taxon>
        <taxon>Vertebrata</taxon>
        <taxon>Euteleostomi</taxon>
        <taxon>Actinopterygii</taxon>
        <taxon>Neopterygii</taxon>
        <taxon>Teleostei</taxon>
        <taxon>Neoteleostei</taxon>
        <taxon>Acanthomorphata</taxon>
        <taxon>Anabantaria</taxon>
        <taxon>Anabantiformes</taxon>
        <taxon>Channoidei</taxon>
        <taxon>Channidae</taxon>
        <taxon>Channa</taxon>
    </lineage>
</organism>
<reference evidence="2" key="1">
    <citation type="submission" date="2023-07" db="EMBL/GenBank/DDBJ databases">
        <title>Chromosome-level Genome Assembly of Striped Snakehead (Channa striata).</title>
        <authorList>
            <person name="Liu H."/>
        </authorList>
    </citation>
    <scope>NUCLEOTIDE SEQUENCE</scope>
    <source>
        <strain evidence="2">Gz</strain>
        <tissue evidence="2">Muscle</tissue>
    </source>
</reference>
<feature type="compositionally biased region" description="Basic and acidic residues" evidence="1">
    <location>
        <begin position="100"/>
        <end position="112"/>
    </location>
</feature>
<protein>
    <submittedName>
        <fullName evidence="2">Uncharacterized protein</fullName>
    </submittedName>
</protein>
<name>A0AA88TCR9_CHASR</name>
<dbReference type="Proteomes" id="UP001187415">
    <property type="component" value="Unassembled WGS sequence"/>
</dbReference>